<sequence length="51" mass="5929">MKLKKLLLLILLVTVVNVSLFTVFFRKGMILDTIGIHWQSPFTKNVKVEKK</sequence>
<keyword evidence="2" id="KW-1185">Reference proteome</keyword>
<organism evidence="1 2">
    <name type="scientific">Bacillus kandeliae</name>
    <dbReference type="NCBI Taxonomy" id="3129297"/>
    <lineage>
        <taxon>Bacteria</taxon>
        <taxon>Bacillati</taxon>
        <taxon>Bacillota</taxon>
        <taxon>Bacilli</taxon>
        <taxon>Bacillales</taxon>
        <taxon>Bacillaceae</taxon>
        <taxon>Bacillus</taxon>
    </lineage>
</organism>
<proteinExistence type="predicted"/>
<reference evidence="1 2" key="1">
    <citation type="submission" date="2024-02" db="EMBL/GenBank/DDBJ databases">
        <title>Seven novel Bacillus-like species.</title>
        <authorList>
            <person name="Liu G."/>
        </authorList>
    </citation>
    <scope>NUCLEOTIDE SEQUENCE [LARGE SCALE GENOMIC DNA]</scope>
    <source>
        <strain evidence="1 2">FJAT-52991</strain>
    </source>
</reference>
<name>A0ABZ2N5S6_9BACI</name>
<accession>A0ABZ2N5S6</accession>
<dbReference type="EMBL" id="CP147404">
    <property type="protein sequence ID" value="WXB92647.1"/>
    <property type="molecule type" value="Genomic_DNA"/>
</dbReference>
<evidence type="ECO:0000313" key="2">
    <source>
        <dbReference type="Proteomes" id="UP001387364"/>
    </source>
</evidence>
<protein>
    <submittedName>
        <fullName evidence="1">Uncharacterized protein</fullName>
    </submittedName>
</protein>
<dbReference type="Proteomes" id="UP001387364">
    <property type="component" value="Chromosome"/>
</dbReference>
<dbReference type="RefSeq" id="WP_338751357.1">
    <property type="nucleotide sequence ID" value="NZ_CP147404.1"/>
</dbReference>
<gene>
    <name evidence="1" type="ORF">WDJ61_15660</name>
</gene>
<evidence type="ECO:0000313" key="1">
    <source>
        <dbReference type="EMBL" id="WXB92647.1"/>
    </source>
</evidence>